<evidence type="ECO:0000256" key="5">
    <source>
        <dbReference type="ARBA" id="ARBA00022598"/>
    </source>
</evidence>
<feature type="binding site" evidence="12">
    <location>
        <position position="258"/>
    </location>
    <ligand>
        <name>L-histidine</name>
        <dbReference type="ChEBI" id="CHEBI:57595"/>
    </ligand>
</feature>
<dbReference type="FunFam" id="3.30.930.10:FF:000005">
    <property type="entry name" value="Histidine--tRNA ligase"/>
    <property type="match status" value="1"/>
</dbReference>
<feature type="binding site" evidence="12">
    <location>
        <position position="126"/>
    </location>
    <ligand>
        <name>L-histidine</name>
        <dbReference type="ChEBI" id="CHEBI:57595"/>
    </ligand>
</feature>
<dbReference type="SUPFAM" id="SSF55681">
    <property type="entry name" value="Class II aaRS and biotin synthetases"/>
    <property type="match status" value="1"/>
</dbReference>
<dbReference type="CDD" id="cd00773">
    <property type="entry name" value="HisRS-like_core"/>
    <property type="match status" value="1"/>
</dbReference>
<evidence type="ECO:0000313" key="15">
    <source>
        <dbReference type="Proteomes" id="UP000218172"/>
    </source>
</evidence>
<dbReference type="PROSITE" id="PS50862">
    <property type="entry name" value="AA_TRNA_LIGASE_II"/>
    <property type="match status" value="1"/>
</dbReference>
<protein>
    <recommendedName>
        <fullName evidence="11">Histidine--tRNA ligase</fullName>
        <ecNumber evidence="11">6.1.1.21</ecNumber>
    </recommendedName>
    <alternativeName>
        <fullName evidence="11">Histidyl-tRNA synthetase</fullName>
        <shortName evidence="11">HisRS</shortName>
    </alternativeName>
</protein>
<comment type="subunit">
    <text evidence="3 11">Homodimer.</text>
</comment>
<dbReference type="GO" id="GO:0004821">
    <property type="term" value="F:histidine-tRNA ligase activity"/>
    <property type="evidence" value="ECO:0007669"/>
    <property type="project" value="UniProtKB-UniRule"/>
</dbReference>
<keyword evidence="9 11" id="KW-0030">Aminoacyl-tRNA synthetase</keyword>
<evidence type="ECO:0000256" key="10">
    <source>
        <dbReference type="ARBA" id="ARBA00047639"/>
    </source>
</evidence>
<feature type="binding site" evidence="12">
    <location>
        <position position="130"/>
    </location>
    <ligand>
        <name>L-histidine</name>
        <dbReference type="ChEBI" id="CHEBI:57595"/>
    </ligand>
</feature>
<dbReference type="InterPro" id="IPR015807">
    <property type="entry name" value="His-tRNA-ligase"/>
</dbReference>
<dbReference type="GO" id="GO:0005737">
    <property type="term" value="C:cytoplasm"/>
    <property type="evidence" value="ECO:0007669"/>
    <property type="project" value="UniProtKB-SubCell"/>
</dbReference>
<evidence type="ECO:0000256" key="11">
    <source>
        <dbReference type="HAMAP-Rule" id="MF_00127"/>
    </source>
</evidence>
<accession>A0A2A4MTN2</accession>
<dbReference type="PIRSF" id="PIRSF001549">
    <property type="entry name" value="His-tRNA_synth"/>
    <property type="match status" value="1"/>
</dbReference>
<dbReference type="PANTHER" id="PTHR43707:SF1">
    <property type="entry name" value="HISTIDINE--TRNA LIGASE, MITOCHONDRIAL-RELATED"/>
    <property type="match status" value="1"/>
</dbReference>
<dbReference type="InterPro" id="IPR036621">
    <property type="entry name" value="Anticodon-bd_dom_sf"/>
</dbReference>
<dbReference type="Gene3D" id="3.40.50.800">
    <property type="entry name" value="Anticodon-binding domain"/>
    <property type="match status" value="1"/>
</dbReference>
<comment type="subcellular location">
    <subcellularLocation>
        <location evidence="1 11">Cytoplasm</location>
    </subcellularLocation>
</comment>
<evidence type="ECO:0000256" key="1">
    <source>
        <dbReference type="ARBA" id="ARBA00004496"/>
    </source>
</evidence>
<comment type="catalytic activity">
    <reaction evidence="10 11">
        <text>tRNA(His) + L-histidine + ATP = L-histidyl-tRNA(His) + AMP + diphosphate + H(+)</text>
        <dbReference type="Rhea" id="RHEA:17313"/>
        <dbReference type="Rhea" id="RHEA-COMP:9665"/>
        <dbReference type="Rhea" id="RHEA-COMP:9689"/>
        <dbReference type="ChEBI" id="CHEBI:15378"/>
        <dbReference type="ChEBI" id="CHEBI:30616"/>
        <dbReference type="ChEBI" id="CHEBI:33019"/>
        <dbReference type="ChEBI" id="CHEBI:57595"/>
        <dbReference type="ChEBI" id="CHEBI:78442"/>
        <dbReference type="ChEBI" id="CHEBI:78527"/>
        <dbReference type="ChEBI" id="CHEBI:456215"/>
        <dbReference type="EC" id="6.1.1.21"/>
    </reaction>
</comment>
<name>A0A2A4MTN2_9GAMM</name>
<dbReference type="InterPro" id="IPR006195">
    <property type="entry name" value="aa-tRNA-synth_II"/>
</dbReference>
<feature type="binding site" evidence="12">
    <location>
        <begin position="82"/>
        <end position="84"/>
    </location>
    <ligand>
        <name>L-histidine</name>
        <dbReference type="ChEBI" id="CHEBI:57595"/>
    </ligand>
</feature>
<dbReference type="Gene3D" id="3.30.930.10">
    <property type="entry name" value="Bira Bifunctional Protein, Domain 2"/>
    <property type="match status" value="1"/>
</dbReference>
<dbReference type="HAMAP" id="MF_00127">
    <property type="entry name" value="His_tRNA_synth"/>
    <property type="match status" value="1"/>
</dbReference>
<evidence type="ECO:0000256" key="6">
    <source>
        <dbReference type="ARBA" id="ARBA00022741"/>
    </source>
</evidence>
<feature type="domain" description="Aminoacyl-transfer RNA synthetases class-II family profile" evidence="13">
    <location>
        <begin position="1"/>
        <end position="328"/>
    </location>
</feature>
<evidence type="ECO:0000259" key="13">
    <source>
        <dbReference type="PROSITE" id="PS50862"/>
    </source>
</evidence>
<evidence type="ECO:0000256" key="12">
    <source>
        <dbReference type="PIRSR" id="PIRSR001549-1"/>
    </source>
</evidence>
<sequence length="431" mass="48581">MAKIQAIRGMNDILPDASLSWQYLEQRFAAVMHRYAYSEIRFPILEQTQLFKRSIGEVTDIVEKEMYSFDDRNGDNLSLRPEGTACCVRAADQHGLLYNQQQRLWYQGPMFRHERPQKGRYRQFHQFGVEAFGMAGPDIDAELILLSASLWHELGLQQHLQLEINNIGDSADRKLYAKALSEFLESKLESLDEDAKRRMYTNPMRVLDSKNPQVQQALQGAPELVDYVSQESQQQFEQFTQLLDIAGQKYIINPRLVRGLDYYNNAVFEWTTDILGAQSAVCGGGRYDGLVAQLGGKPTKAAGFAIGKERLVLMLDELDKIPQSARKPVDIYLMVVGDTSKQGLLLAEKIRHSYPQAGLISHCGGGKYKAQLKKAYSSGAKVALVLEHNNVSDNVEPNAELATVKLRKLDDTSESITLTIDEAIEQLAEYI</sequence>
<dbReference type="NCBIfam" id="TIGR00442">
    <property type="entry name" value="hisS"/>
    <property type="match status" value="1"/>
</dbReference>
<dbReference type="Proteomes" id="UP000218172">
    <property type="component" value="Unassembled WGS sequence"/>
</dbReference>
<dbReference type="PANTHER" id="PTHR43707">
    <property type="entry name" value="HISTIDYL-TRNA SYNTHETASE"/>
    <property type="match status" value="1"/>
</dbReference>
<organism evidence="14 15">
    <name type="scientific">SAR86 cluster bacterium</name>
    <dbReference type="NCBI Taxonomy" id="2030880"/>
    <lineage>
        <taxon>Bacteria</taxon>
        <taxon>Pseudomonadati</taxon>
        <taxon>Pseudomonadota</taxon>
        <taxon>Gammaproteobacteria</taxon>
        <taxon>SAR86 cluster</taxon>
    </lineage>
</organism>
<keyword evidence="6 11" id="KW-0547">Nucleotide-binding</keyword>
<dbReference type="AlphaFoldDB" id="A0A2A4MTN2"/>
<evidence type="ECO:0000256" key="8">
    <source>
        <dbReference type="ARBA" id="ARBA00022917"/>
    </source>
</evidence>
<evidence type="ECO:0000256" key="3">
    <source>
        <dbReference type="ARBA" id="ARBA00011738"/>
    </source>
</evidence>
<keyword evidence="4 11" id="KW-0963">Cytoplasm</keyword>
<evidence type="ECO:0000256" key="4">
    <source>
        <dbReference type="ARBA" id="ARBA00022490"/>
    </source>
</evidence>
<proteinExistence type="inferred from homology"/>
<comment type="similarity">
    <text evidence="2 11">Belongs to the class-II aminoacyl-tRNA synthetase family.</text>
</comment>
<dbReference type="SUPFAM" id="SSF52954">
    <property type="entry name" value="Class II aaRS ABD-related"/>
    <property type="match status" value="1"/>
</dbReference>
<evidence type="ECO:0000313" key="14">
    <source>
        <dbReference type="EMBL" id="PCH63421.1"/>
    </source>
</evidence>
<comment type="caution">
    <text evidence="14">The sequence shown here is derived from an EMBL/GenBank/DDBJ whole genome shotgun (WGS) entry which is preliminary data.</text>
</comment>
<keyword evidence="5 11" id="KW-0436">Ligase</keyword>
<evidence type="ECO:0000256" key="7">
    <source>
        <dbReference type="ARBA" id="ARBA00022840"/>
    </source>
</evidence>
<evidence type="ECO:0000256" key="2">
    <source>
        <dbReference type="ARBA" id="ARBA00008226"/>
    </source>
</evidence>
<dbReference type="InterPro" id="IPR004516">
    <property type="entry name" value="HisRS/HisZ"/>
</dbReference>
<keyword evidence="7 11" id="KW-0067">ATP-binding</keyword>
<feature type="binding site" evidence="12">
    <location>
        <begin position="262"/>
        <end position="263"/>
    </location>
    <ligand>
        <name>L-histidine</name>
        <dbReference type="ChEBI" id="CHEBI:57595"/>
    </ligand>
</feature>
<keyword evidence="8 11" id="KW-0648">Protein biosynthesis</keyword>
<feature type="binding site" evidence="12">
    <location>
        <position position="112"/>
    </location>
    <ligand>
        <name>L-histidine</name>
        <dbReference type="ChEBI" id="CHEBI:57595"/>
    </ligand>
</feature>
<dbReference type="InterPro" id="IPR041715">
    <property type="entry name" value="HisRS-like_core"/>
</dbReference>
<dbReference type="InterPro" id="IPR045864">
    <property type="entry name" value="aa-tRNA-synth_II/BPL/LPL"/>
</dbReference>
<dbReference type="Pfam" id="PF13393">
    <property type="entry name" value="tRNA-synt_His"/>
    <property type="match status" value="1"/>
</dbReference>
<reference evidence="15" key="1">
    <citation type="submission" date="2017-08" db="EMBL/GenBank/DDBJ databases">
        <title>A dynamic microbial community with high functional redundancy inhabits the cold, oxic subseafloor aquifer.</title>
        <authorList>
            <person name="Tully B.J."/>
            <person name="Wheat C.G."/>
            <person name="Glazer B.T."/>
            <person name="Huber J.A."/>
        </authorList>
    </citation>
    <scope>NUCLEOTIDE SEQUENCE [LARGE SCALE GENOMIC DNA]</scope>
</reference>
<dbReference type="EC" id="6.1.1.21" evidence="11"/>
<dbReference type="EMBL" id="NVQR01000017">
    <property type="protein sequence ID" value="PCH63421.1"/>
    <property type="molecule type" value="Genomic_DNA"/>
</dbReference>
<dbReference type="GO" id="GO:0006427">
    <property type="term" value="P:histidyl-tRNA aminoacylation"/>
    <property type="evidence" value="ECO:0007669"/>
    <property type="project" value="UniProtKB-UniRule"/>
</dbReference>
<dbReference type="GO" id="GO:0005524">
    <property type="term" value="F:ATP binding"/>
    <property type="evidence" value="ECO:0007669"/>
    <property type="project" value="UniProtKB-UniRule"/>
</dbReference>
<gene>
    <name evidence="11" type="primary">hisS</name>
    <name evidence="14" type="ORF">COC19_01075</name>
</gene>
<evidence type="ECO:0000256" key="9">
    <source>
        <dbReference type="ARBA" id="ARBA00023146"/>
    </source>
</evidence>